<dbReference type="SUPFAM" id="SSF64182">
    <property type="entry name" value="DHH phosphoesterases"/>
    <property type="match status" value="1"/>
</dbReference>
<dbReference type="InterPro" id="IPR038222">
    <property type="entry name" value="DHHA2_dom_sf"/>
</dbReference>
<sequence length="378" mass="43330">MALTLKDFLRALKTSHVPSLLKESNSLKIVCGNEAADFDSIASAISYSYLNYANDNSIVLPVISIPKNDLLLRRDVIFVLDKLNITTDLLFFLEDLYFWKSECHKSVAAVLVDHNDVMNGMKSLIDDVIGIIDHHEDQKLYLDVNPRTIETCGSCTSLVFRYWYYDLHHDLTQMVEVIILCLGAAIIDTNNFQYKVESKDLEMLKLYQEAMPNFEKDSFFYQLKHAKNNIYGLSVRDILRKDYKQFDFISSMDYGKENVTVGVASIVKPLQWLQEQHPELLQACIQFKGEYSLDVLVLMTSFSEDSQFKREIAFISDEQELQSELISKISEELKLEPVSVVASNTTSKFKRFNQLNLAASRKQVVPVLKDAFASYSKN</sequence>
<keyword evidence="2" id="KW-0479">Metal-binding</keyword>
<dbReference type="Gene3D" id="3.90.1640.10">
    <property type="entry name" value="inorganic pyrophosphatase (n-terminal core)"/>
    <property type="match status" value="1"/>
</dbReference>
<gene>
    <name evidence="6" type="primary">KAFR0B06930</name>
    <name evidence="6" type="ORF">KAFR_0B06930</name>
</gene>
<dbReference type="Proteomes" id="UP000005220">
    <property type="component" value="Chromosome 2"/>
</dbReference>
<dbReference type="KEGG" id="kaf:KAFR_0B06930"/>
<dbReference type="GO" id="GO:0005759">
    <property type="term" value="C:mitochondrial matrix"/>
    <property type="evidence" value="ECO:0007669"/>
    <property type="project" value="EnsemblFungi"/>
</dbReference>
<dbReference type="InParanoid" id="H2ARJ0"/>
<dbReference type="PANTHER" id="PTHR12112:SF39">
    <property type="entry name" value="EG:152A3.5 PROTEIN (FBGN0003116_PN PROTEIN)"/>
    <property type="match status" value="1"/>
</dbReference>
<dbReference type="GO" id="GO:0006798">
    <property type="term" value="P:polyphosphate catabolic process"/>
    <property type="evidence" value="ECO:0007669"/>
    <property type="project" value="EnsemblFungi"/>
</dbReference>
<dbReference type="FunCoup" id="H2ARJ0">
    <property type="interactions" value="256"/>
</dbReference>
<keyword evidence="3" id="KW-0378">Hydrolase</keyword>
<dbReference type="SMART" id="SM01131">
    <property type="entry name" value="DHHA2"/>
    <property type="match status" value="1"/>
</dbReference>
<name>H2ARJ0_KAZAF</name>
<dbReference type="Pfam" id="PF02833">
    <property type="entry name" value="DHHA2"/>
    <property type="match status" value="1"/>
</dbReference>
<reference evidence="6 7" key="1">
    <citation type="journal article" date="2011" name="Proc. Natl. Acad. Sci. U.S.A.">
        <title>Evolutionary erosion of yeast sex chromosomes by mating-type switching accidents.</title>
        <authorList>
            <person name="Gordon J.L."/>
            <person name="Armisen D."/>
            <person name="Proux-Wera E."/>
            <person name="Oheigeartaigh S.S."/>
            <person name="Byrne K.P."/>
            <person name="Wolfe K.H."/>
        </authorList>
    </citation>
    <scope>NUCLEOTIDE SEQUENCE [LARGE SCALE GENOMIC DNA]</scope>
    <source>
        <strain evidence="7">ATCC 22294 / BCRC 22015 / CBS 2517 / CECT 1963 / NBRC 1671 / NRRL Y-8276</strain>
    </source>
</reference>
<evidence type="ECO:0000256" key="4">
    <source>
        <dbReference type="ARBA" id="ARBA00023211"/>
    </source>
</evidence>
<evidence type="ECO:0000313" key="6">
    <source>
        <dbReference type="EMBL" id="CCF56990.1"/>
    </source>
</evidence>
<evidence type="ECO:0000259" key="5">
    <source>
        <dbReference type="SMART" id="SM01131"/>
    </source>
</evidence>
<dbReference type="eggNOG" id="KOG4129">
    <property type="taxonomic scope" value="Eukaryota"/>
</dbReference>
<dbReference type="AlphaFoldDB" id="H2ARJ0"/>
<dbReference type="InterPro" id="IPR001667">
    <property type="entry name" value="DDH_dom"/>
</dbReference>
<evidence type="ECO:0000313" key="7">
    <source>
        <dbReference type="Proteomes" id="UP000005220"/>
    </source>
</evidence>
<keyword evidence="4" id="KW-0464">Manganese</keyword>
<protein>
    <recommendedName>
        <fullName evidence="5">DHHA2 domain-containing protein</fullName>
    </recommendedName>
</protein>
<proteinExistence type="predicted"/>
<feature type="domain" description="DHHA2" evidence="5">
    <location>
        <begin position="220"/>
        <end position="372"/>
    </location>
</feature>
<evidence type="ECO:0000256" key="1">
    <source>
        <dbReference type="ARBA" id="ARBA00001936"/>
    </source>
</evidence>
<dbReference type="GeneID" id="13884871"/>
<dbReference type="OrthoDB" id="374045at2759"/>
<dbReference type="RefSeq" id="XP_003956125.1">
    <property type="nucleotide sequence ID" value="XM_003956076.1"/>
</dbReference>
<dbReference type="InterPro" id="IPR004097">
    <property type="entry name" value="DHHA2"/>
</dbReference>
<evidence type="ECO:0000256" key="2">
    <source>
        <dbReference type="ARBA" id="ARBA00022723"/>
    </source>
</evidence>
<accession>H2ARJ0</accession>
<comment type="cofactor">
    <cofactor evidence="1">
        <name>Mn(2+)</name>
        <dbReference type="ChEBI" id="CHEBI:29035"/>
    </cofactor>
</comment>
<dbReference type="PANTHER" id="PTHR12112">
    <property type="entry name" value="BNIP - RELATED"/>
    <property type="match status" value="1"/>
</dbReference>
<evidence type="ECO:0000256" key="3">
    <source>
        <dbReference type="ARBA" id="ARBA00022801"/>
    </source>
</evidence>
<organism evidence="6 7">
    <name type="scientific">Kazachstania africana (strain ATCC 22294 / BCRC 22015 / CBS 2517 / CECT 1963 / NBRC 1671 / NRRL Y-8276)</name>
    <name type="common">Yeast</name>
    <name type="synonym">Kluyveromyces africanus</name>
    <dbReference type="NCBI Taxonomy" id="1071382"/>
    <lineage>
        <taxon>Eukaryota</taxon>
        <taxon>Fungi</taxon>
        <taxon>Dikarya</taxon>
        <taxon>Ascomycota</taxon>
        <taxon>Saccharomycotina</taxon>
        <taxon>Saccharomycetes</taxon>
        <taxon>Saccharomycetales</taxon>
        <taxon>Saccharomycetaceae</taxon>
        <taxon>Kazachstania</taxon>
    </lineage>
</organism>
<dbReference type="GO" id="GO:0004309">
    <property type="term" value="F:exopolyphosphatase activity"/>
    <property type="evidence" value="ECO:0007669"/>
    <property type="project" value="EnsemblFungi"/>
</dbReference>
<keyword evidence="7" id="KW-1185">Reference proteome</keyword>
<dbReference type="EMBL" id="HE650822">
    <property type="protein sequence ID" value="CCF56990.1"/>
    <property type="molecule type" value="Genomic_DNA"/>
</dbReference>
<dbReference type="GO" id="GO:0046872">
    <property type="term" value="F:metal ion binding"/>
    <property type="evidence" value="ECO:0007669"/>
    <property type="project" value="UniProtKB-KW"/>
</dbReference>
<dbReference type="InterPro" id="IPR038763">
    <property type="entry name" value="DHH_sf"/>
</dbReference>
<dbReference type="STRING" id="1071382.H2ARJ0"/>
<dbReference type="HOGENOM" id="CLU_019358_1_0_1"/>
<dbReference type="Gene3D" id="3.10.310.20">
    <property type="entry name" value="DHHA2 domain"/>
    <property type="match status" value="1"/>
</dbReference>
<dbReference type="Pfam" id="PF01368">
    <property type="entry name" value="DHH"/>
    <property type="match status" value="1"/>
</dbReference>